<feature type="compositionally biased region" description="Polar residues" evidence="2">
    <location>
        <begin position="716"/>
        <end position="728"/>
    </location>
</feature>
<evidence type="ECO:0000313" key="4">
    <source>
        <dbReference type="EMBL" id="POS85622.1"/>
    </source>
</evidence>
<reference evidence="4 5" key="1">
    <citation type="submission" date="2017-10" db="EMBL/GenBank/DDBJ databases">
        <title>Development of genomic resources for the powdery mildew, Erysiphe pulchra.</title>
        <authorList>
            <person name="Wadl P.A."/>
            <person name="Mack B.M."/>
            <person name="Moore G."/>
            <person name="Beltz S.B."/>
        </authorList>
    </citation>
    <scope>NUCLEOTIDE SEQUENCE [LARGE SCALE GENOMIC DNA]</scope>
    <source>
        <strain evidence="4">Cflorida</strain>
    </source>
</reference>
<dbReference type="PANTHER" id="PTHR23030:SF39">
    <property type="entry name" value="PROGRAMMED CELL DEATH 6-INTERACTING PROTEIN"/>
    <property type="match status" value="1"/>
</dbReference>
<name>A0A2S4PUC4_9PEZI</name>
<feature type="region of interest" description="Disordered" evidence="2">
    <location>
        <begin position="815"/>
        <end position="838"/>
    </location>
</feature>
<comment type="caution">
    <text evidence="4">The sequence shown here is derived from an EMBL/GenBank/DDBJ whole genome shotgun (WGS) entry which is preliminary data.</text>
</comment>
<sequence length="838" mass="95104">MFKGDFEVINALREQAINVVEPHLNGLKKIMAYASQLVWIAGKFPNDLGVGFIWYPALGYNKENPITLDNLKFEQACILYNLAALYSQLAVSSNRNTTEGLKSVCNYFCLSAGVISHIQENVIPEMQIDPPEDLDNTTLEYLRILLLAQAQECFWRKAVMDGYRDSSIAKLAIKTSDLYGIAGELGVKSQAISSEWIHFSLAKHHHFAAAAQYRQACDCLDKKMYGEEVARLRDCIACTKEGLREVKYLKKLVLEDLNGLKVKAAEDLKRAEKDNDIIYLCLVPPKTELKPIERVIMAVPKVPQEVSEPLSFLGEKGEFGRPLFKKLVPFAVHVAASIFEQRLDRIANNSIINPLEALTTKINTTLSFLSLPGSLQALEKPLGLTPTLISHATEIRQIKAVERLKRSLEDTLSLARSAASNYAEASSYLTSERIENERFKARYGTDRWIRPDSEIAAPKLYEELDNIDKYLKSAADSDRSIYEKFKACSGLLRILSSSDSEICEFVPNARRVAMSPKLKDQVSKLRTSLNDLNKLELRRRKLIESLKEKVKKDDISSSILIEASRLETKYPTQRITAAHFEDFLEERLSKYDSYLQALQTEEKDQSRLLKQLEICNKEFVKVRIDDGAIEKEREKTLQELENAYFQYKEIVGYLESGRKFYNDLAQIIGKFRDNARNWAAKRSEEEFKTGPLASTPAMQDEPLEIHQKNQTTISNLNQTRGHSSSYKNDTSEELRPTKSLSSFVQKLPKKPVIAIWDPNIGINFARKELDARSRTSSTSLENSDVAIQEKDKNTCQMNTDYENCEKGCYGTSINTNSTNPNESRSNHTWDPQQGLRFG</sequence>
<dbReference type="Pfam" id="PF03097">
    <property type="entry name" value="BRO1"/>
    <property type="match status" value="1"/>
</dbReference>
<evidence type="ECO:0000313" key="5">
    <source>
        <dbReference type="Proteomes" id="UP000237438"/>
    </source>
</evidence>
<evidence type="ECO:0000259" key="3">
    <source>
        <dbReference type="PROSITE" id="PS51180"/>
    </source>
</evidence>
<dbReference type="STRING" id="225359.A0A2S4PUC4"/>
<comment type="similarity">
    <text evidence="1">Belongs to the palA/RIM20 family.</text>
</comment>
<dbReference type="EMBL" id="PEDP01000545">
    <property type="protein sequence ID" value="POS85622.1"/>
    <property type="molecule type" value="Genomic_DNA"/>
</dbReference>
<evidence type="ECO:0000256" key="2">
    <source>
        <dbReference type="SAM" id="MobiDB-lite"/>
    </source>
</evidence>
<dbReference type="Pfam" id="PF13949">
    <property type="entry name" value="ALIX_LYPXL_bnd"/>
    <property type="match status" value="1"/>
</dbReference>
<proteinExistence type="inferred from homology"/>
<protein>
    <recommendedName>
        <fullName evidence="3">BRO1 domain-containing protein</fullName>
    </recommendedName>
</protein>
<accession>A0A2S4PUC4</accession>
<dbReference type="AlphaFoldDB" id="A0A2S4PUC4"/>
<dbReference type="Gene3D" id="1.20.120.560">
    <property type="entry name" value="alix/aip1 in complex with the ypdl late domain"/>
    <property type="match status" value="1"/>
</dbReference>
<keyword evidence="5" id="KW-1185">Reference proteome</keyword>
<evidence type="ECO:0000256" key="1">
    <source>
        <dbReference type="ARBA" id="ARBA00038154"/>
    </source>
</evidence>
<feature type="compositionally biased region" description="Polar residues" evidence="2">
    <location>
        <begin position="815"/>
        <end position="831"/>
    </location>
</feature>
<dbReference type="OrthoDB" id="64867at2759"/>
<dbReference type="Proteomes" id="UP000237438">
    <property type="component" value="Unassembled WGS sequence"/>
</dbReference>
<dbReference type="Gene3D" id="1.20.140.50">
    <property type="entry name" value="alix/aip1 like domains"/>
    <property type="match status" value="1"/>
</dbReference>
<dbReference type="GO" id="GO:0005768">
    <property type="term" value="C:endosome"/>
    <property type="evidence" value="ECO:0007669"/>
    <property type="project" value="TreeGrafter"/>
</dbReference>
<dbReference type="InterPro" id="IPR025304">
    <property type="entry name" value="ALIX_V_dom"/>
</dbReference>
<dbReference type="InterPro" id="IPR004328">
    <property type="entry name" value="BRO1_dom"/>
</dbReference>
<dbReference type="PANTHER" id="PTHR23030">
    <property type="entry name" value="PCD6 INTERACTING PROTEIN-RELATED"/>
    <property type="match status" value="1"/>
</dbReference>
<dbReference type="PROSITE" id="PS51180">
    <property type="entry name" value="BRO1"/>
    <property type="match status" value="1"/>
</dbReference>
<feature type="domain" description="BRO1" evidence="3">
    <location>
        <begin position="1"/>
        <end position="362"/>
    </location>
</feature>
<dbReference type="SMART" id="SM01041">
    <property type="entry name" value="BRO1"/>
    <property type="match status" value="1"/>
</dbReference>
<feature type="region of interest" description="Disordered" evidence="2">
    <location>
        <begin position="716"/>
        <end position="737"/>
    </location>
</feature>
<dbReference type="Gene3D" id="1.25.40.280">
    <property type="entry name" value="alix/aip1 like domains"/>
    <property type="match status" value="1"/>
</dbReference>
<dbReference type="InterPro" id="IPR038499">
    <property type="entry name" value="BRO1_sf"/>
</dbReference>
<organism evidence="4 5">
    <name type="scientific">Erysiphe pulchra</name>
    <dbReference type="NCBI Taxonomy" id="225359"/>
    <lineage>
        <taxon>Eukaryota</taxon>
        <taxon>Fungi</taxon>
        <taxon>Dikarya</taxon>
        <taxon>Ascomycota</taxon>
        <taxon>Pezizomycotina</taxon>
        <taxon>Leotiomycetes</taxon>
        <taxon>Erysiphales</taxon>
        <taxon>Erysiphaceae</taxon>
        <taxon>Erysiphe</taxon>
    </lineage>
</organism>
<gene>
    <name evidence="4" type="ORF">EPUL_001298</name>
</gene>
<dbReference type="CDD" id="cd09241">
    <property type="entry name" value="BRO1_ScRim20-like"/>
    <property type="match status" value="1"/>
</dbReference>